<feature type="chain" id="PRO_5002159005" evidence="1">
    <location>
        <begin position="22"/>
        <end position="228"/>
    </location>
</feature>
<evidence type="ECO:0000256" key="1">
    <source>
        <dbReference type="SAM" id="SignalP"/>
    </source>
</evidence>
<keyword evidence="3" id="KW-1185">Reference proteome</keyword>
<organism evidence="2 3">
    <name type="scientific">Serendipita vermifera MAFF 305830</name>
    <dbReference type="NCBI Taxonomy" id="933852"/>
    <lineage>
        <taxon>Eukaryota</taxon>
        <taxon>Fungi</taxon>
        <taxon>Dikarya</taxon>
        <taxon>Basidiomycota</taxon>
        <taxon>Agaricomycotina</taxon>
        <taxon>Agaricomycetes</taxon>
        <taxon>Sebacinales</taxon>
        <taxon>Serendipitaceae</taxon>
        <taxon>Serendipita</taxon>
    </lineage>
</organism>
<dbReference type="OrthoDB" id="3132446at2759"/>
<protein>
    <submittedName>
        <fullName evidence="2">Uncharacterized protein</fullName>
    </submittedName>
</protein>
<reference evidence="3" key="2">
    <citation type="submission" date="2015-01" db="EMBL/GenBank/DDBJ databases">
        <title>Evolutionary Origins and Diversification of the Mycorrhizal Mutualists.</title>
        <authorList>
            <consortium name="DOE Joint Genome Institute"/>
            <consortium name="Mycorrhizal Genomics Consortium"/>
            <person name="Kohler A."/>
            <person name="Kuo A."/>
            <person name="Nagy L.G."/>
            <person name="Floudas D."/>
            <person name="Copeland A."/>
            <person name="Barry K.W."/>
            <person name="Cichocki N."/>
            <person name="Veneault-Fourrey C."/>
            <person name="LaButti K."/>
            <person name="Lindquist E.A."/>
            <person name="Lipzen A."/>
            <person name="Lundell T."/>
            <person name="Morin E."/>
            <person name="Murat C."/>
            <person name="Riley R."/>
            <person name="Ohm R."/>
            <person name="Sun H."/>
            <person name="Tunlid A."/>
            <person name="Henrissat B."/>
            <person name="Grigoriev I.V."/>
            <person name="Hibbett D.S."/>
            <person name="Martin F."/>
        </authorList>
    </citation>
    <scope>NUCLEOTIDE SEQUENCE [LARGE SCALE GENOMIC DNA]</scope>
    <source>
        <strain evidence="3">MAFF 305830</strain>
    </source>
</reference>
<proteinExistence type="predicted"/>
<name>A0A0C2XKA5_SERVB</name>
<dbReference type="Proteomes" id="UP000054097">
    <property type="component" value="Unassembled WGS sequence"/>
</dbReference>
<dbReference type="AlphaFoldDB" id="A0A0C2XKA5"/>
<keyword evidence="1" id="KW-0732">Signal</keyword>
<dbReference type="HOGENOM" id="CLU_1215420_0_0_1"/>
<sequence length="228" mass="25586">MSRSLLLWLSSLLSLSLLVIALPTYLQVSLSLLVIALPTYLQDEYLLPDLITVVNKDSGGGRYYLKSFAEPGLEGDCTVQKHEHGPTYSKDHEMFAPKFFVKGGDLYSMTNSTHILKIVALNITALEHYTEYETDHRQPPSSRYKLQMVDPQKAKKNTGVGKMQYAPGIWSWYGPILLYSFGPQHEVELKGSLFYSCPDGVYVDVHNGPPPSGCEPVTLHARNILRPR</sequence>
<gene>
    <name evidence="2" type="ORF">M408DRAFT_67791</name>
</gene>
<evidence type="ECO:0000313" key="2">
    <source>
        <dbReference type="EMBL" id="KIM29477.1"/>
    </source>
</evidence>
<reference evidence="2 3" key="1">
    <citation type="submission" date="2014-04" db="EMBL/GenBank/DDBJ databases">
        <authorList>
            <consortium name="DOE Joint Genome Institute"/>
            <person name="Kuo A."/>
            <person name="Zuccaro A."/>
            <person name="Kohler A."/>
            <person name="Nagy L.G."/>
            <person name="Floudas D."/>
            <person name="Copeland A."/>
            <person name="Barry K.W."/>
            <person name="Cichocki N."/>
            <person name="Veneault-Fourrey C."/>
            <person name="LaButti K."/>
            <person name="Lindquist E.A."/>
            <person name="Lipzen A."/>
            <person name="Lundell T."/>
            <person name="Morin E."/>
            <person name="Murat C."/>
            <person name="Sun H."/>
            <person name="Tunlid A."/>
            <person name="Henrissat B."/>
            <person name="Grigoriev I.V."/>
            <person name="Hibbett D.S."/>
            <person name="Martin F."/>
            <person name="Nordberg H.P."/>
            <person name="Cantor M.N."/>
            <person name="Hua S.X."/>
        </authorList>
    </citation>
    <scope>NUCLEOTIDE SEQUENCE [LARGE SCALE GENOMIC DNA]</scope>
    <source>
        <strain evidence="2 3">MAFF 305830</strain>
    </source>
</reference>
<feature type="signal peptide" evidence="1">
    <location>
        <begin position="1"/>
        <end position="21"/>
    </location>
</feature>
<dbReference type="EMBL" id="KN824288">
    <property type="protein sequence ID" value="KIM29477.1"/>
    <property type="molecule type" value="Genomic_DNA"/>
</dbReference>
<accession>A0A0C2XKA5</accession>
<evidence type="ECO:0000313" key="3">
    <source>
        <dbReference type="Proteomes" id="UP000054097"/>
    </source>
</evidence>